<organism evidence="10 11">
    <name type="scientific">SAR86 cluster bacterium</name>
    <dbReference type="NCBI Taxonomy" id="2030880"/>
    <lineage>
        <taxon>Bacteria</taxon>
        <taxon>Pseudomonadati</taxon>
        <taxon>Pseudomonadota</taxon>
        <taxon>Gammaproteobacteria</taxon>
        <taxon>SAR86 cluster</taxon>
    </lineage>
</organism>
<dbReference type="AlphaFoldDB" id="A0A368BQD1"/>
<dbReference type="EC" id="2.1.1.63" evidence="3"/>
<evidence type="ECO:0000256" key="1">
    <source>
        <dbReference type="ARBA" id="ARBA00001286"/>
    </source>
</evidence>
<name>A0A368BQD1_9GAMM</name>
<dbReference type="GO" id="GO:0006281">
    <property type="term" value="P:DNA repair"/>
    <property type="evidence" value="ECO:0007669"/>
    <property type="project" value="UniProtKB-KW"/>
</dbReference>
<dbReference type="PANTHER" id="PTHR10815:SF13">
    <property type="entry name" value="METHYLATED-DNA--PROTEIN-CYSTEINE METHYLTRANSFERASE"/>
    <property type="match status" value="1"/>
</dbReference>
<evidence type="ECO:0000256" key="8">
    <source>
        <dbReference type="ARBA" id="ARBA00049348"/>
    </source>
</evidence>
<comment type="catalytic activity">
    <reaction evidence="8">
        <text>a 6-O-methyl-2'-deoxyguanosine in DNA + L-cysteinyl-[protein] = S-methyl-L-cysteinyl-[protein] + a 2'-deoxyguanosine in DNA</text>
        <dbReference type="Rhea" id="RHEA:24000"/>
        <dbReference type="Rhea" id="RHEA-COMP:10131"/>
        <dbReference type="Rhea" id="RHEA-COMP:10132"/>
        <dbReference type="Rhea" id="RHEA-COMP:11367"/>
        <dbReference type="Rhea" id="RHEA-COMP:11368"/>
        <dbReference type="ChEBI" id="CHEBI:29950"/>
        <dbReference type="ChEBI" id="CHEBI:82612"/>
        <dbReference type="ChEBI" id="CHEBI:85445"/>
        <dbReference type="ChEBI" id="CHEBI:85448"/>
        <dbReference type="EC" id="2.1.1.63"/>
    </reaction>
</comment>
<keyword evidence="6" id="KW-0227">DNA damage</keyword>
<dbReference type="InterPro" id="IPR036388">
    <property type="entry name" value="WH-like_DNA-bd_sf"/>
</dbReference>
<evidence type="ECO:0000256" key="7">
    <source>
        <dbReference type="ARBA" id="ARBA00023204"/>
    </source>
</evidence>
<evidence type="ECO:0000256" key="6">
    <source>
        <dbReference type="ARBA" id="ARBA00022763"/>
    </source>
</evidence>
<reference evidence="10 11" key="1">
    <citation type="journal article" date="2018" name="Microbiome">
        <title>Fine metagenomic profile of the Mediterranean stratified and mixed water columns revealed by assembly and recruitment.</title>
        <authorList>
            <person name="Haro-Moreno J.M."/>
            <person name="Lopez-Perez M."/>
            <person name="De La Torre J.R."/>
            <person name="Picazo A."/>
            <person name="Camacho A."/>
            <person name="Rodriguez-Valera F."/>
        </authorList>
    </citation>
    <scope>NUCLEOTIDE SEQUENCE [LARGE SCALE GENOMIC DNA]</scope>
    <source>
        <strain evidence="10">MED-G84</strain>
    </source>
</reference>
<dbReference type="NCBIfam" id="TIGR00589">
    <property type="entry name" value="ogt"/>
    <property type="match status" value="1"/>
</dbReference>
<evidence type="ECO:0000256" key="5">
    <source>
        <dbReference type="ARBA" id="ARBA00022679"/>
    </source>
</evidence>
<protein>
    <recommendedName>
        <fullName evidence="3">methylated-DNA--[protein]-cysteine S-methyltransferase</fullName>
        <ecNumber evidence="3">2.1.1.63</ecNumber>
    </recommendedName>
</protein>
<evidence type="ECO:0000259" key="9">
    <source>
        <dbReference type="Pfam" id="PF01035"/>
    </source>
</evidence>
<dbReference type="CDD" id="cd06445">
    <property type="entry name" value="ATase"/>
    <property type="match status" value="1"/>
</dbReference>
<comment type="caution">
    <text evidence="10">The sequence shown here is derived from an EMBL/GenBank/DDBJ whole genome shotgun (WGS) entry which is preliminary data.</text>
</comment>
<dbReference type="PANTHER" id="PTHR10815">
    <property type="entry name" value="METHYLATED-DNA--PROTEIN-CYSTEINE METHYLTRANSFERASE"/>
    <property type="match status" value="1"/>
</dbReference>
<dbReference type="SUPFAM" id="SSF46767">
    <property type="entry name" value="Methylated DNA-protein cysteine methyltransferase, C-terminal domain"/>
    <property type="match status" value="1"/>
</dbReference>
<comment type="catalytic activity">
    <reaction evidence="1">
        <text>a 4-O-methyl-thymidine in DNA + L-cysteinyl-[protein] = a thymidine in DNA + S-methyl-L-cysteinyl-[protein]</text>
        <dbReference type="Rhea" id="RHEA:53428"/>
        <dbReference type="Rhea" id="RHEA-COMP:10131"/>
        <dbReference type="Rhea" id="RHEA-COMP:10132"/>
        <dbReference type="Rhea" id="RHEA-COMP:13555"/>
        <dbReference type="Rhea" id="RHEA-COMP:13556"/>
        <dbReference type="ChEBI" id="CHEBI:29950"/>
        <dbReference type="ChEBI" id="CHEBI:82612"/>
        <dbReference type="ChEBI" id="CHEBI:137386"/>
        <dbReference type="ChEBI" id="CHEBI:137387"/>
        <dbReference type="EC" id="2.1.1.63"/>
    </reaction>
</comment>
<proteinExistence type="inferred from homology"/>
<evidence type="ECO:0000313" key="10">
    <source>
        <dbReference type="EMBL" id="RCL38896.1"/>
    </source>
</evidence>
<keyword evidence="4 10" id="KW-0489">Methyltransferase</keyword>
<dbReference type="Proteomes" id="UP000253032">
    <property type="component" value="Unassembled WGS sequence"/>
</dbReference>
<evidence type="ECO:0000313" key="11">
    <source>
        <dbReference type="Proteomes" id="UP000253032"/>
    </source>
</evidence>
<dbReference type="GO" id="GO:0003908">
    <property type="term" value="F:methylated-DNA-[protein]-cysteine S-methyltransferase activity"/>
    <property type="evidence" value="ECO:0007669"/>
    <property type="project" value="UniProtKB-EC"/>
</dbReference>
<evidence type="ECO:0000256" key="4">
    <source>
        <dbReference type="ARBA" id="ARBA00022603"/>
    </source>
</evidence>
<dbReference type="GO" id="GO:0032259">
    <property type="term" value="P:methylation"/>
    <property type="evidence" value="ECO:0007669"/>
    <property type="project" value="UniProtKB-KW"/>
</dbReference>
<dbReference type="Pfam" id="PF01035">
    <property type="entry name" value="DNA_binding_1"/>
    <property type="match status" value="1"/>
</dbReference>
<dbReference type="InterPro" id="IPR014048">
    <property type="entry name" value="MethylDNA_cys_MeTrfase_DNA-bd"/>
</dbReference>
<evidence type="ECO:0000256" key="3">
    <source>
        <dbReference type="ARBA" id="ARBA00011918"/>
    </source>
</evidence>
<feature type="domain" description="Methylated-DNA-[protein]-cysteine S-methyltransferase DNA binding" evidence="9">
    <location>
        <begin position="66"/>
        <end position="145"/>
    </location>
</feature>
<evidence type="ECO:0000256" key="2">
    <source>
        <dbReference type="ARBA" id="ARBA00008711"/>
    </source>
</evidence>
<dbReference type="EMBL" id="QOPC01000007">
    <property type="protein sequence ID" value="RCL38896.1"/>
    <property type="molecule type" value="Genomic_DNA"/>
</dbReference>
<dbReference type="InterPro" id="IPR036217">
    <property type="entry name" value="MethylDNA_cys_MeTrfase_DNAb"/>
</dbReference>
<keyword evidence="5 10" id="KW-0808">Transferase</keyword>
<sequence>MKIKSLITPIGNFNSFYVNSLLVKLVYINNLKSTYKSDLSLQKIMSKFFSKGGLRKIPECSPQGTPFQLKLWDALIQIPRGQTDSYSSLASKIGFPGAARAVGTACRLNPIPLLIPCHRAVKKDGSIGDFALGKSNKAYLLTMESK</sequence>
<gene>
    <name evidence="10" type="ORF">DBW98_01905</name>
</gene>
<dbReference type="FunFam" id="1.10.10.10:FF:000214">
    <property type="entry name" value="Methylated-DNA--protein-cysteine methyltransferase"/>
    <property type="match status" value="1"/>
</dbReference>
<comment type="similarity">
    <text evidence="2">Belongs to the MGMT family.</text>
</comment>
<keyword evidence="7" id="KW-0234">DNA repair</keyword>
<accession>A0A368BQD1</accession>
<dbReference type="Gene3D" id="1.10.10.10">
    <property type="entry name" value="Winged helix-like DNA-binding domain superfamily/Winged helix DNA-binding domain"/>
    <property type="match status" value="1"/>
</dbReference>